<sequence length="244" mass="26353">MESKLKALKVVDLKAILATASVSLPAKANKQDLINTILASQPALDAYNTLHDVPVQADPPKAPAKKAEPSTPAKAKPVEAPPKEEPVAEPTAEAEPAAVEPTPAAVEDPELEKRKIRAARFGIPLVEPKPDRKNASRRKLSDVSRRFFCFSHLILAQDSEKIKSRAARFGINTKPTTSPPSKRKAPATVTEEVDAEELARRKKRAERFGPKSTVGALPPTCLCITNPKHSDDKHAQLSCICSTA</sequence>
<reference evidence="2" key="1">
    <citation type="submission" date="2023-06" db="EMBL/GenBank/DDBJ databases">
        <authorList>
            <consortium name="Lawrence Berkeley National Laboratory"/>
            <person name="Ahrendt S."/>
            <person name="Sahu N."/>
            <person name="Indic B."/>
            <person name="Wong-Bajracharya J."/>
            <person name="Merenyi Z."/>
            <person name="Ke H.-M."/>
            <person name="Monk M."/>
            <person name="Kocsube S."/>
            <person name="Drula E."/>
            <person name="Lipzen A."/>
            <person name="Balint B."/>
            <person name="Henrissat B."/>
            <person name="Andreopoulos B."/>
            <person name="Martin F.M."/>
            <person name="Harder C.B."/>
            <person name="Rigling D."/>
            <person name="Ford K.L."/>
            <person name="Foster G.D."/>
            <person name="Pangilinan J."/>
            <person name="Papanicolaou A."/>
            <person name="Barry K."/>
            <person name="LaButti K."/>
            <person name="Viragh M."/>
            <person name="Koriabine M."/>
            <person name="Yan M."/>
            <person name="Riley R."/>
            <person name="Champramary S."/>
            <person name="Plett K.L."/>
            <person name="Tsai I.J."/>
            <person name="Slot J."/>
            <person name="Sipos G."/>
            <person name="Plett J."/>
            <person name="Nagy L.G."/>
            <person name="Grigoriev I.V."/>
        </authorList>
    </citation>
    <scope>NUCLEOTIDE SEQUENCE</scope>
    <source>
        <strain evidence="2">ICMP 16352</strain>
    </source>
</reference>
<evidence type="ECO:0000256" key="1">
    <source>
        <dbReference type="SAM" id="MobiDB-lite"/>
    </source>
</evidence>
<dbReference type="EMBL" id="JAUEPR010000002">
    <property type="protein sequence ID" value="KAK0489116.1"/>
    <property type="molecule type" value="Genomic_DNA"/>
</dbReference>
<evidence type="ECO:0000313" key="2">
    <source>
        <dbReference type="EMBL" id="KAK0489116.1"/>
    </source>
</evidence>
<name>A0AA39THJ5_9AGAR</name>
<dbReference type="Proteomes" id="UP001175227">
    <property type="component" value="Unassembled WGS sequence"/>
</dbReference>
<feature type="region of interest" description="Disordered" evidence="1">
    <location>
        <begin position="53"/>
        <end position="109"/>
    </location>
</feature>
<feature type="region of interest" description="Disordered" evidence="1">
    <location>
        <begin position="171"/>
        <end position="190"/>
    </location>
</feature>
<gene>
    <name evidence="2" type="ORF">IW261DRAFT_1443252</name>
</gene>
<keyword evidence="3" id="KW-1185">Reference proteome</keyword>
<accession>A0AA39THJ5</accession>
<dbReference type="AlphaFoldDB" id="A0AA39THJ5"/>
<feature type="compositionally biased region" description="Low complexity" evidence="1">
    <location>
        <begin position="88"/>
        <end position="106"/>
    </location>
</feature>
<proteinExistence type="predicted"/>
<evidence type="ECO:0008006" key="4">
    <source>
        <dbReference type="Google" id="ProtNLM"/>
    </source>
</evidence>
<protein>
    <recommendedName>
        <fullName evidence="4">THO1-MOS11 C-terminal domain-containing protein</fullName>
    </recommendedName>
</protein>
<evidence type="ECO:0000313" key="3">
    <source>
        <dbReference type="Proteomes" id="UP001175227"/>
    </source>
</evidence>
<organism evidence="2 3">
    <name type="scientific">Armillaria novae-zelandiae</name>
    <dbReference type="NCBI Taxonomy" id="153914"/>
    <lineage>
        <taxon>Eukaryota</taxon>
        <taxon>Fungi</taxon>
        <taxon>Dikarya</taxon>
        <taxon>Basidiomycota</taxon>
        <taxon>Agaricomycotina</taxon>
        <taxon>Agaricomycetes</taxon>
        <taxon>Agaricomycetidae</taxon>
        <taxon>Agaricales</taxon>
        <taxon>Marasmiineae</taxon>
        <taxon>Physalacriaceae</taxon>
        <taxon>Armillaria</taxon>
    </lineage>
</organism>
<comment type="caution">
    <text evidence="2">The sequence shown here is derived from an EMBL/GenBank/DDBJ whole genome shotgun (WGS) entry which is preliminary data.</text>
</comment>